<reference evidence="2" key="1">
    <citation type="journal article" date="2021" name="Nat. Commun.">
        <title>Genetic determinants of endophytism in the Arabidopsis root mycobiome.</title>
        <authorList>
            <person name="Mesny F."/>
            <person name="Miyauchi S."/>
            <person name="Thiergart T."/>
            <person name="Pickel B."/>
            <person name="Atanasova L."/>
            <person name="Karlsson M."/>
            <person name="Huettel B."/>
            <person name="Barry K.W."/>
            <person name="Haridas S."/>
            <person name="Chen C."/>
            <person name="Bauer D."/>
            <person name="Andreopoulos W."/>
            <person name="Pangilinan J."/>
            <person name="LaButti K."/>
            <person name="Riley R."/>
            <person name="Lipzen A."/>
            <person name="Clum A."/>
            <person name="Drula E."/>
            <person name="Henrissat B."/>
            <person name="Kohler A."/>
            <person name="Grigoriev I.V."/>
            <person name="Martin F.M."/>
            <person name="Hacquard S."/>
        </authorList>
    </citation>
    <scope>NUCLEOTIDE SEQUENCE</scope>
    <source>
        <strain evidence="2">MPI-CAGE-AT-0016</strain>
    </source>
</reference>
<dbReference type="EMBL" id="JAGPXD010000005">
    <property type="protein sequence ID" value="KAH7354450.1"/>
    <property type="molecule type" value="Genomic_DNA"/>
</dbReference>
<dbReference type="PANTHER" id="PTHR34693:SF1">
    <property type="entry name" value="PROTEIN PAR32"/>
    <property type="match status" value="1"/>
</dbReference>
<dbReference type="AlphaFoldDB" id="A0A8K0T9P8"/>
<feature type="region of interest" description="Disordered" evidence="1">
    <location>
        <begin position="1"/>
        <end position="158"/>
    </location>
</feature>
<feature type="compositionally biased region" description="Acidic residues" evidence="1">
    <location>
        <begin position="114"/>
        <end position="125"/>
    </location>
</feature>
<dbReference type="Proteomes" id="UP000813385">
    <property type="component" value="Unassembled WGS sequence"/>
</dbReference>
<feature type="compositionally biased region" description="Basic and acidic residues" evidence="1">
    <location>
        <begin position="75"/>
        <end position="85"/>
    </location>
</feature>
<dbReference type="OrthoDB" id="4159136at2759"/>
<feature type="compositionally biased region" description="Basic and acidic residues" evidence="1">
    <location>
        <begin position="126"/>
        <end position="144"/>
    </location>
</feature>
<sequence>MSSDAYRKVGRGGAGNYLSKETVDKAEAQADNHDLEKQATNASVAPAAPHKDQYARAGRGGAGNFVDPASLPDARQQEETADRTKTAVNASIARTSKGYSGRGGAGNWTNVVPGEEDTADIEGQEELQRRVVEDVDKGLARPDKAYTSNPSGKDKEDA</sequence>
<feature type="compositionally biased region" description="Basic and acidic residues" evidence="1">
    <location>
        <begin position="21"/>
        <end position="37"/>
    </location>
</feature>
<feature type="compositionally biased region" description="Polar residues" evidence="1">
    <location>
        <begin position="86"/>
        <end position="98"/>
    </location>
</feature>
<dbReference type="InterPro" id="IPR053203">
    <property type="entry name" value="Cisplatin_resist-associated"/>
</dbReference>
<protein>
    <submittedName>
        <fullName evidence="2">Uncharacterized protein</fullName>
    </submittedName>
</protein>
<evidence type="ECO:0000256" key="1">
    <source>
        <dbReference type="SAM" id="MobiDB-lite"/>
    </source>
</evidence>
<dbReference type="InterPro" id="IPR022024">
    <property type="entry name" value="DUF3602"/>
</dbReference>
<organism evidence="2 3">
    <name type="scientific">Plectosphaerella cucumerina</name>
    <dbReference type="NCBI Taxonomy" id="40658"/>
    <lineage>
        <taxon>Eukaryota</taxon>
        <taxon>Fungi</taxon>
        <taxon>Dikarya</taxon>
        <taxon>Ascomycota</taxon>
        <taxon>Pezizomycotina</taxon>
        <taxon>Sordariomycetes</taxon>
        <taxon>Hypocreomycetidae</taxon>
        <taxon>Glomerellales</taxon>
        <taxon>Plectosphaerellaceae</taxon>
        <taxon>Plectosphaerella</taxon>
    </lineage>
</organism>
<name>A0A8K0T9P8_9PEZI</name>
<dbReference type="PANTHER" id="PTHR34693">
    <property type="entry name" value="PROTEIN PAR32"/>
    <property type="match status" value="1"/>
</dbReference>
<accession>A0A8K0T9P8</accession>
<gene>
    <name evidence="2" type="ORF">B0T11DRAFT_332278</name>
</gene>
<keyword evidence="3" id="KW-1185">Reference proteome</keyword>
<evidence type="ECO:0000313" key="3">
    <source>
        <dbReference type="Proteomes" id="UP000813385"/>
    </source>
</evidence>
<comment type="caution">
    <text evidence="2">The sequence shown here is derived from an EMBL/GenBank/DDBJ whole genome shotgun (WGS) entry which is preliminary data.</text>
</comment>
<evidence type="ECO:0000313" key="2">
    <source>
        <dbReference type="EMBL" id="KAH7354450.1"/>
    </source>
</evidence>
<dbReference type="Pfam" id="PF12223">
    <property type="entry name" value="DUF3602"/>
    <property type="match status" value="1"/>
</dbReference>
<proteinExistence type="predicted"/>